<dbReference type="GO" id="GO:0005990">
    <property type="term" value="P:lactose catabolic process"/>
    <property type="evidence" value="ECO:0007669"/>
    <property type="project" value="TreeGrafter"/>
</dbReference>
<evidence type="ECO:0000256" key="4">
    <source>
        <dbReference type="ARBA" id="ARBA00022801"/>
    </source>
</evidence>
<evidence type="ECO:0000256" key="1">
    <source>
        <dbReference type="ARBA" id="ARBA00001412"/>
    </source>
</evidence>
<accession>A0AAD4SSR3</accession>
<comment type="catalytic activity">
    <reaction evidence="1">
        <text>Hydrolysis of terminal non-reducing beta-D-galactose residues in beta-D-galactosides.</text>
        <dbReference type="EC" id="3.2.1.23"/>
    </reaction>
</comment>
<evidence type="ECO:0000313" key="7">
    <source>
        <dbReference type="EMBL" id="KAI3919831.1"/>
    </source>
</evidence>
<organism evidence="7 8">
    <name type="scientific">Papaver atlanticum</name>
    <dbReference type="NCBI Taxonomy" id="357466"/>
    <lineage>
        <taxon>Eukaryota</taxon>
        <taxon>Viridiplantae</taxon>
        <taxon>Streptophyta</taxon>
        <taxon>Embryophyta</taxon>
        <taxon>Tracheophyta</taxon>
        <taxon>Spermatophyta</taxon>
        <taxon>Magnoliopsida</taxon>
        <taxon>Ranunculales</taxon>
        <taxon>Papaveraceae</taxon>
        <taxon>Papaveroideae</taxon>
        <taxon>Papaver</taxon>
    </lineage>
</organism>
<name>A0AAD4SSR3_9MAGN</name>
<dbReference type="InterPro" id="IPR008979">
    <property type="entry name" value="Galactose-bd-like_sf"/>
</dbReference>
<feature type="domain" description="Glycosyl hydrolases family 2 sugar binding" evidence="6">
    <location>
        <begin position="1"/>
        <end position="88"/>
    </location>
</feature>
<comment type="caution">
    <text evidence="7">The sequence shown here is derived from an EMBL/GenBank/DDBJ whole genome shotgun (WGS) entry which is preliminary data.</text>
</comment>
<keyword evidence="5" id="KW-0326">Glycosidase</keyword>
<dbReference type="PANTHER" id="PTHR46323">
    <property type="entry name" value="BETA-GALACTOSIDASE"/>
    <property type="match status" value="1"/>
</dbReference>
<keyword evidence="8" id="KW-1185">Reference proteome</keyword>
<dbReference type="PANTHER" id="PTHR46323:SF2">
    <property type="entry name" value="BETA-GALACTOSIDASE"/>
    <property type="match status" value="1"/>
</dbReference>
<protein>
    <recommendedName>
        <fullName evidence="3">beta-galactosidase</fullName>
        <ecNumber evidence="3">3.2.1.23</ecNumber>
    </recommendedName>
</protein>
<dbReference type="AlphaFoldDB" id="A0AAD4SSR3"/>
<dbReference type="Pfam" id="PF02837">
    <property type="entry name" value="Glyco_hydro_2_N"/>
    <property type="match status" value="1"/>
</dbReference>
<dbReference type="EMBL" id="JAJJMB010008870">
    <property type="protein sequence ID" value="KAI3919831.1"/>
    <property type="molecule type" value="Genomic_DNA"/>
</dbReference>
<dbReference type="EC" id="3.2.1.23" evidence="3"/>
<dbReference type="Gene3D" id="2.60.120.260">
    <property type="entry name" value="Galactose-binding domain-like"/>
    <property type="match status" value="1"/>
</dbReference>
<evidence type="ECO:0000256" key="2">
    <source>
        <dbReference type="ARBA" id="ARBA00007401"/>
    </source>
</evidence>
<dbReference type="InterPro" id="IPR006104">
    <property type="entry name" value="Glyco_hydro_2_N"/>
</dbReference>
<dbReference type="GO" id="GO:0009341">
    <property type="term" value="C:beta-galactosidase complex"/>
    <property type="evidence" value="ECO:0007669"/>
    <property type="project" value="TreeGrafter"/>
</dbReference>
<evidence type="ECO:0000259" key="6">
    <source>
        <dbReference type="Pfam" id="PF02837"/>
    </source>
</evidence>
<keyword evidence="4" id="KW-0378">Hydrolase</keyword>
<reference evidence="7" key="1">
    <citation type="submission" date="2022-04" db="EMBL/GenBank/DDBJ databases">
        <title>A functionally conserved STORR gene fusion in Papaver species that diverged 16.8 million years ago.</title>
        <authorList>
            <person name="Catania T."/>
        </authorList>
    </citation>
    <scope>NUCLEOTIDE SEQUENCE</scope>
    <source>
        <strain evidence="7">S-188037</strain>
    </source>
</reference>
<evidence type="ECO:0000313" key="8">
    <source>
        <dbReference type="Proteomes" id="UP001202328"/>
    </source>
</evidence>
<dbReference type="GO" id="GO:0004565">
    <property type="term" value="F:beta-galactosidase activity"/>
    <property type="evidence" value="ECO:0007669"/>
    <property type="project" value="UniProtKB-EC"/>
</dbReference>
<evidence type="ECO:0000256" key="3">
    <source>
        <dbReference type="ARBA" id="ARBA00012756"/>
    </source>
</evidence>
<proteinExistence type="inferred from homology"/>
<sequence length="135" mass="15455">PSNWQMHGLDRPIYTNIVYPFPLDLPKVPAENPTGCYWTYFEIPEEWKNCRIFLHFKAVDSAFYAWVNGVSIGYRSVRTVGFLLNLKSVISAILAGCASSFHTTGEEYGSSRMVTTLLGFTENLLELLEKRVHRF</sequence>
<dbReference type="SUPFAM" id="SSF49785">
    <property type="entry name" value="Galactose-binding domain-like"/>
    <property type="match status" value="1"/>
</dbReference>
<feature type="non-terminal residue" evidence="7">
    <location>
        <position position="135"/>
    </location>
</feature>
<dbReference type="InterPro" id="IPR050347">
    <property type="entry name" value="Bact_Beta-galactosidase"/>
</dbReference>
<gene>
    <name evidence="7" type="ORF">MKW98_001087</name>
</gene>
<evidence type="ECO:0000256" key="5">
    <source>
        <dbReference type="ARBA" id="ARBA00023295"/>
    </source>
</evidence>
<dbReference type="Proteomes" id="UP001202328">
    <property type="component" value="Unassembled WGS sequence"/>
</dbReference>
<comment type="similarity">
    <text evidence="2">Belongs to the glycosyl hydrolase 2 family.</text>
</comment>